<keyword evidence="4" id="KW-1185">Reference proteome</keyword>
<dbReference type="Pfam" id="PF14200">
    <property type="entry name" value="RicinB_lectin_2"/>
    <property type="match status" value="1"/>
</dbReference>
<protein>
    <submittedName>
        <fullName evidence="3">RICIN domain-containing protein</fullName>
    </submittedName>
</protein>
<organism evidence="3 4">
    <name type="scientific">Nonomuraea helvata</name>
    <dbReference type="NCBI Taxonomy" id="37484"/>
    <lineage>
        <taxon>Bacteria</taxon>
        <taxon>Bacillati</taxon>
        <taxon>Actinomycetota</taxon>
        <taxon>Actinomycetes</taxon>
        <taxon>Streptosporangiales</taxon>
        <taxon>Streptosporangiaceae</taxon>
        <taxon>Nonomuraea</taxon>
    </lineage>
</organism>
<proteinExistence type="predicted"/>
<evidence type="ECO:0000313" key="3">
    <source>
        <dbReference type="EMBL" id="MFB9630047.1"/>
    </source>
</evidence>
<dbReference type="EMBL" id="JBHMBW010000080">
    <property type="protein sequence ID" value="MFB9630047.1"/>
    <property type="molecule type" value="Genomic_DNA"/>
</dbReference>
<dbReference type="Proteomes" id="UP001589532">
    <property type="component" value="Unassembled WGS sequence"/>
</dbReference>
<feature type="signal peptide" evidence="1">
    <location>
        <begin position="1"/>
        <end position="39"/>
    </location>
</feature>
<accession>A0ABV5SEH0</accession>
<feature type="chain" id="PRO_5046987754" evidence="1">
    <location>
        <begin position="40"/>
        <end position="221"/>
    </location>
</feature>
<sequence>MNQTLSGRARRSTAPLLLAAAISVAISAAGCLVPAAANAADQPTPALAPAPVAVPVSVQPTGGPVAPPPGPGPLALGGFFKVQEAEQSKCLDVKDASTAENALLQRISCKGNDAQLWLPTLLSIDGSGAFVYQLSNRGSGKCVEVRNEAAAFGAQVVQHACDPSRLAGERWLHQGEIPSTGVGFGQLKSALDPSLCLDTLGQLAKVFTCTTPNDAQLWRFQ</sequence>
<evidence type="ECO:0000313" key="4">
    <source>
        <dbReference type="Proteomes" id="UP001589532"/>
    </source>
</evidence>
<dbReference type="InterPro" id="IPR035992">
    <property type="entry name" value="Ricin_B-like_lectins"/>
</dbReference>
<evidence type="ECO:0000256" key="1">
    <source>
        <dbReference type="SAM" id="SignalP"/>
    </source>
</evidence>
<keyword evidence="1" id="KW-0732">Signal</keyword>
<dbReference type="InterPro" id="IPR000772">
    <property type="entry name" value="Ricin_B_lectin"/>
</dbReference>
<evidence type="ECO:0000259" key="2">
    <source>
        <dbReference type="Pfam" id="PF14200"/>
    </source>
</evidence>
<dbReference type="RefSeq" id="WP_345002900.1">
    <property type="nucleotide sequence ID" value="NZ_BAAAXV010000012.1"/>
</dbReference>
<dbReference type="PROSITE" id="PS50231">
    <property type="entry name" value="RICIN_B_LECTIN"/>
    <property type="match status" value="1"/>
</dbReference>
<name>A0ABV5SEH0_9ACTN</name>
<reference evidence="3 4" key="1">
    <citation type="submission" date="2024-09" db="EMBL/GenBank/DDBJ databases">
        <authorList>
            <person name="Sun Q."/>
            <person name="Mori K."/>
        </authorList>
    </citation>
    <scope>NUCLEOTIDE SEQUENCE [LARGE SCALE GENOMIC DNA]</scope>
    <source>
        <strain evidence="3 4">JCM 3143</strain>
    </source>
</reference>
<comment type="caution">
    <text evidence="3">The sequence shown here is derived from an EMBL/GenBank/DDBJ whole genome shotgun (WGS) entry which is preliminary data.</text>
</comment>
<feature type="domain" description="Ricin B lectin" evidence="2">
    <location>
        <begin position="77"/>
        <end position="158"/>
    </location>
</feature>
<gene>
    <name evidence="3" type="ORF">ACFFSA_43835</name>
</gene>
<dbReference type="SUPFAM" id="SSF50370">
    <property type="entry name" value="Ricin B-like lectins"/>
    <property type="match status" value="1"/>
</dbReference>
<dbReference type="CDD" id="cd00161">
    <property type="entry name" value="beta-trefoil_Ricin-like"/>
    <property type="match status" value="1"/>
</dbReference>
<dbReference type="Gene3D" id="2.80.10.50">
    <property type="match status" value="1"/>
</dbReference>